<reference evidence="2" key="1">
    <citation type="journal article" date="2019" name="PLoS Negl. Trop. Dis.">
        <title>Revisiting the worldwide diversity of Leptospira species in the environment.</title>
        <authorList>
            <person name="Vincent A.T."/>
            <person name="Schiettekatte O."/>
            <person name="Bourhy P."/>
            <person name="Veyrier F.J."/>
            <person name="Picardeau M."/>
        </authorList>
    </citation>
    <scope>NUCLEOTIDE SEQUENCE [LARGE SCALE GENOMIC DNA]</scope>
    <source>
        <strain evidence="2">201300427</strain>
    </source>
</reference>
<evidence type="ECO:0000313" key="3">
    <source>
        <dbReference type="Proteomes" id="UP000298058"/>
    </source>
</evidence>
<accession>A0A4R9M408</accession>
<feature type="compositionally biased region" description="Polar residues" evidence="1">
    <location>
        <begin position="148"/>
        <end position="160"/>
    </location>
</feature>
<evidence type="ECO:0000256" key="1">
    <source>
        <dbReference type="SAM" id="MobiDB-lite"/>
    </source>
</evidence>
<dbReference type="Proteomes" id="UP000298058">
    <property type="component" value="Unassembled WGS sequence"/>
</dbReference>
<proteinExistence type="predicted"/>
<dbReference type="AlphaFoldDB" id="A0A4R9M408"/>
<comment type="caution">
    <text evidence="2">The sequence shown here is derived from an EMBL/GenBank/DDBJ whole genome shotgun (WGS) entry which is preliminary data.</text>
</comment>
<dbReference type="EMBL" id="RQHW01000031">
    <property type="protein sequence ID" value="TGN19518.1"/>
    <property type="molecule type" value="Genomic_DNA"/>
</dbReference>
<sequence>MISLALSAEPSVLSANVKEITARLQDLALYPNLSKKRMYGALHKGGAIRFDLKATEPAPQSLGIGIAGDGTLKEWQLTVYSGTGSEETAPILRKEKVVGENQWVFEILAPPDDVIIEIRNISSSGAVAVVEVVHGFYFGYSVDKENNTKPTINNPGQKVNPTEPEKLSPTDVQNRVEFIRVPLSND</sequence>
<name>A0A4R9M408_9LEPT</name>
<dbReference type="OrthoDB" id="342408at2"/>
<feature type="region of interest" description="Disordered" evidence="1">
    <location>
        <begin position="147"/>
        <end position="170"/>
    </location>
</feature>
<keyword evidence="3" id="KW-1185">Reference proteome</keyword>
<organism evidence="2 3">
    <name type="scientific">Leptospira idonii</name>
    <dbReference type="NCBI Taxonomy" id="1193500"/>
    <lineage>
        <taxon>Bacteria</taxon>
        <taxon>Pseudomonadati</taxon>
        <taxon>Spirochaetota</taxon>
        <taxon>Spirochaetia</taxon>
        <taxon>Leptospirales</taxon>
        <taxon>Leptospiraceae</taxon>
        <taxon>Leptospira</taxon>
    </lineage>
</organism>
<evidence type="ECO:0000313" key="2">
    <source>
        <dbReference type="EMBL" id="TGN19518.1"/>
    </source>
</evidence>
<protein>
    <submittedName>
        <fullName evidence="2">Uncharacterized protein</fullName>
    </submittedName>
</protein>
<gene>
    <name evidence="2" type="ORF">EHS15_08900</name>
</gene>